<evidence type="ECO:0000313" key="1">
    <source>
        <dbReference type="EMBL" id="RNF49227.1"/>
    </source>
</evidence>
<protein>
    <submittedName>
        <fullName evidence="1">DUF2496 domain-containing protein</fullName>
    </submittedName>
</protein>
<proteinExistence type="predicted"/>
<dbReference type="Pfam" id="PF10689">
    <property type="entry name" value="DUF2496"/>
    <property type="match status" value="1"/>
</dbReference>
<dbReference type="InterPro" id="IPR019630">
    <property type="entry name" value="DUF2496_YbaM-rel"/>
</dbReference>
<keyword evidence="2" id="KW-1185">Reference proteome</keyword>
<sequence>MSSLDFAPDHVKLAVDLIELLESNHVEVDVAVDALTLVLHDFERKQESSRLEKANLPPNK</sequence>
<gene>
    <name evidence="1" type="ORF">EBI00_12735</name>
</gene>
<comment type="caution">
    <text evidence="1">The sequence shown here is derived from an EMBL/GenBank/DDBJ whole genome shotgun (WGS) entry which is preliminary data.</text>
</comment>
<name>A0A3M8PZ76_9GAMM</name>
<dbReference type="RefSeq" id="WP_123096322.1">
    <property type="nucleotide sequence ID" value="NZ_RIZG01000008.1"/>
</dbReference>
<reference evidence="1 2" key="1">
    <citation type="journal article" date="2012" name="Int. J. Syst. Evol. Microbiol.">
        <title>Marinomonas hwangdonensis sp. nov., isolated from seawater.</title>
        <authorList>
            <person name="Jung Y.T."/>
            <person name="Oh T.K."/>
            <person name="Yoon J.H."/>
        </authorList>
    </citation>
    <scope>NUCLEOTIDE SEQUENCE [LARGE SCALE GENOMIC DNA]</scope>
    <source>
        <strain evidence="1 2">HDW-15</strain>
    </source>
</reference>
<organism evidence="1 2">
    <name type="scientific">Marinomonas hwangdonensis</name>
    <dbReference type="NCBI Taxonomy" id="1053647"/>
    <lineage>
        <taxon>Bacteria</taxon>
        <taxon>Pseudomonadati</taxon>
        <taxon>Pseudomonadota</taxon>
        <taxon>Gammaproteobacteria</taxon>
        <taxon>Oceanospirillales</taxon>
        <taxon>Oceanospirillaceae</taxon>
        <taxon>Marinomonas</taxon>
    </lineage>
</organism>
<accession>A0A3M8PZ76</accession>
<dbReference type="AlphaFoldDB" id="A0A3M8PZ76"/>
<dbReference type="EMBL" id="RIZG01000008">
    <property type="protein sequence ID" value="RNF49227.1"/>
    <property type="molecule type" value="Genomic_DNA"/>
</dbReference>
<evidence type="ECO:0000313" key="2">
    <source>
        <dbReference type="Proteomes" id="UP000280507"/>
    </source>
</evidence>
<dbReference type="Proteomes" id="UP000280507">
    <property type="component" value="Unassembled WGS sequence"/>
</dbReference>